<evidence type="ECO:0000313" key="3">
    <source>
        <dbReference type="Proteomes" id="UP001138460"/>
    </source>
</evidence>
<gene>
    <name evidence="2" type="ORF">CLR69_08825</name>
</gene>
<dbReference type="RefSeq" id="WP_129713317.1">
    <property type="nucleotide sequence ID" value="NZ_JBEHFA010000003.1"/>
</dbReference>
<evidence type="ECO:0000259" key="1">
    <source>
        <dbReference type="Pfam" id="PF08937"/>
    </source>
</evidence>
<reference evidence="2 3" key="1">
    <citation type="journal article" date="2018" name="Syst. Appl. Microbiol.">
        <title>Pectobacterium zantedeschiae sp. nov. a new species of a soft rot pathogen isolated from Calla lily (Zantedeschia spp.).</title>
        <authorList>
            <person name="Waleron M."/>
            <person name="Misztak A."/>
            <person name="Waleron M."/>
            <person name="Franczuk M."/>
            <person name="Jonca J."/>
            <person name="Wielgomas B."/>
            <person name="Mikicinski A."/>
            <person name="Popovic T."/>
            <person name="Waleron K."/>
        </authorList>
    </citation>
    <scope>NUCLEOTIDE SEQUENCE [LARGE SCALE GENOMIC DNA]</scope>
    <source>
        <strain evidence="2 3">9M</strain>
    </source>
</reference>
<organism evidence="2 3">
    <name type="scientific">Pectobacterium zantedeschiae</name>
    <dbReference type="NCBI Taxonomy" id="2034769"/>
    <lineage>
        <taxon>Bacteria</taxon>
        <taxon>Pseudomonadati</taxon>
        <taxon>Pseudomonadota</taxon>
        <taxon>Gammaproteobacteria</taxon>
        <taxon>Enterobacterales</taxon>
        <taxon>Pectobacteriaceae</taxon>
        <taxon>Pectobacterium</taxon>
    </lineage>
</organism>
<comment type="caution">
    <text evidence="2">The sequence shown here is derived from an EMBL/GenBank/DDBJ whole genome shotgun (WGS) entry which is preliminary data.</text>
</comment>
<dbReference type="EMBL" id="NWTM01000001">
    <property type="protein sequence ID" value="RYC45075.1"/>
    <property type="molecule type" value="Genomic_DNA"/>
</dbReference>
<proteinExistence type="predicted"/>
<dbReference type="InterPro" id="IPR015032">
    <property type="entry name" value="ThsB__TIR-like_domain"/>
</dbReference>
<dbReference type="Proteomes" id="UP001138460">
    <property type="component" value="Unassembled WGS sequence"/>
</dbReference>
<evidence type="ECO:0000313" key="2">
    <source>
        <dbReference type="EMBL" id="RYC45075.1"/>
    </source>
</evidence>
<name>A0A9X8JKA4_9GAMM</name>
<keyword evidence="3" id="KW-1185">Reference proteome</keyword>
<dbReference type="OrthoDB" id="2218415at2"/>
<feature type="domain" description="Thoeris protein ThsB TIR-like" evidence="1">
    <location>
        <begin position="8"/>
        <end position="113"/>
    </location>
</feature>
<dbReference type="AlphaFoldDB" id="A0A9X8JKA4"/>
<protein>
    <recommendedName>
        <fullName evidence="1">Thoeris protein ThsB TIR-like domain-containing protein</fullName>
    </recommendedName>
</protein>
<dbReference type="Pfam" id="PF08937">
    <property type="entry name" value="ThsB_TIR"/>
    <property type="match status" value="1"/>
</dbReference>
<sequence length="183" mass="20641">MAYRNGNYIAFDGLGETDPTKSDFRYYASIQAWAAGKGHDFKYVDSHDKTFAVRDSSLRATLEARIRDRLAASKNIVIILSDKTRQTGSMLSYEIEKAVDTYELPLICAYTDLNQMLVPSAWSNRWPLALKDRIENGSARAIHIPFKKLALLDALTHTVHSHSLESGLHYYSPEAHLEFGCVD</sequence>
<accession>A0A9X8JKA4</accession>
<dbReference type="Gene3D" id="3.40.50.11200">
    <property type="match status" value="1"/>
</dbReference>